<proteinExistence type="predicted"/>
<accession>A0A382I2R1</accession>
<organism evidence="1">
    <name type="scientific">marine metagenome</name>
    <dbReference type="NCBI Taxonomy" id="408172"/>
    <lineage>
        <taxon>unclassified sequences</taxon>
        <taxon>metagenomes</taxon>
        <taxon>ecological metagenomes</taxon>
    </lineage>
</organism>
<protein>
    <submittedName>
        <fullName evidence="1">Uncharacterized protein</fullName>
    </submittedName>
</protein>
<gene>
    <name evidence="1" type="ORF">METZ01_LOCUS246794</name>
</gene>
<sequence length="169" mass="18933">MSWSVILYNPNELNEDGYCSQAPLCSSSKIQEGGTQIMGGTNECDLNITYNYSRLYHLVFPVEHVQDSDGVLRVESTGLKWLYGKTGETAIPILEKAVERLGTNQYERTVDNCDKCGFTCGVGDGLSDPWASENRRRDYWAPTPGNAGYALNILLEWAREFPKGVFTIY</sequence>
<dbReference type="AlphaFoldDB" id="A0A382I2R1"/>
<dbReference type="EMBL" id="UINC01064868">
    <property type="protein sequence ID" value="SVB93940.1"/>
    <property type="molecule type" value="Genomic_DNA"/>
</dbReference>
<name>A0A382I2R1_9ZZZZ</name>
<evidence type="ECO:0000313" key="1">
    <source>
        <dbReference type="EMBL" id="SVB93940.1"/>
    </source>
</evidence>
<reference evidence="1" key="1">
    <citation type="submission" date="2018-05" db="EMBL/GenBank/DDBJ databases">
        <authorList>
            <person name="Lanie J.A."/>
            <person name="Ng W.-L."/>
            <person name="Kazmierczak K.M."/>
            <person name="Andrzejewski T.M."/>
            <person name="Davidsen T.M."/>
            <person name="Wayne K.J."/>
            <person name="Tettelin H."/>
            <person name="Glass J.I."/>
            <person name="Rusch D."/>
            <person name="Podicherti R."/>
            <person name="Tsui H.-C.T."/>
            <person name="Winkler M.E."/>
        </authorList>
    </citation>
    <scope>NUCLEOTIDE SEQUENCE</scope>
</reference>